<name>A0A9D1AMX3_9FIRM</name>
<dbReference type="AlphaFoldDB" id="A0A9D1AMX3"/>
<sequence length="73" mass="8825">MERQLPIRYVDPEKTSERTFMETELFTYIGNFIATSVLNGIDDASWNAHLDQLQANQYDQWLQWYQDFLDKKF</sequence>
<comment type="caution">
    <text evidence="1">The sequence shown here is derived from an EMBL/GenBank/DDBJ whole genome shotgun (WGS) entry which is preliminary data.</text>
</comment>
<proteinExistence type="predicted"/>
<organism evidence="1 2">
    <name type="scientific">Candidatus Caccousia avicola</name>
    <dbReference type="NCBI Taxonomy" id="2840721"/>
    <lineage>
        <taxon>Bacteria</taxon>
        <taxon>Bacillati</taxon>
        <taxon>Bacillota</taxon>
        <taxon>Clostridia</taxon>
        <taxon>Eubacteriales</taxon>
        <taxon>Oscillospiraceae</taxon>
        <taxon>Oscillospiraceae incertae sedis</taxon>
        <taxon>Candidatus Caccousia</taxon>
    </lineage>
</organism>
<dbReference type="EMBL" id="DVGZ01000073">
    <property type="protein sequence ID" value="HIR47359.1"/>
    <property type="molecule type" value="Genomic_DNA"/>
</dbReference>
<protein>
    <submittedName>
        <fullName evidence="1">Uncharacterized protein</fullName>
    </submittedName>
</protein>
<dbReference type="Gene3D" id="3.40.190.10">
    <property type="entry name" value="Periplasmic binding protein-like II"/>
    <property type="match status" value="1"/>
</dbReference>
<gene>
    <name evidence="1" type="ORF">IAB89_06830</name>
</gene>
<evidence type="ECO:0000313" key="1">
    <source>
        <dbReference type="EMBL" id="HIR47359.1"/>
    </source>
</evidence>
<evidence type="ECO:0000313" key="2">
    <source>
        <dbReference type="Proteomes" id="UP000824242"/>
    </source>
</evidence>
<dbReference type="Proteomes" id="UP000824242">
    <property type="component" value="Unassembled WGS sequence"/>
</dbReference>
<reference evidence="1" key="2">
    <citation type="journal article" date="2021" name="PeerJ">
        <title>Extensive microbial diversity within the chicken gut microbiome revealed by metagenomics and culture.</title>
        <authorList>
            <person name="Gilroy R."/>
            <person name="Ravi A."/>
            <person name="Getino M."/>
            <person name="Pursley I."/>
            <person name="Horton D.L."/>
            <person name="Alikhan N.F."/>
            <person name="Baker D."/>
            <person name="Gharbi K."/>
            <person name="Hall N."/>
            <person name="Watson M."/>
            <person name="Adriaenssens E.M."/>
            <person name="Foster-Nyarko E."/>
            <person name="Jarju S."/>
            <person name="Secka A."/>
            <person name="Antonio M."/>
            <person name="Oren A."/>
            <person name="Chaudhuri R.R."/>
            <person name="La Ragione R."/>
            <person name="Hildebrand F."/>
            <person name="Pallen M.J."/>
        </authorList>
    </citation>
    <scope>NUCLEOTIDE SEQUENCE</scope>
    <source>
        <strain evidence="1">ChiSxjej1B13-7958</strain>
    </source>
</reference>
<reference evidence="1" key="1">
    <citation type="submission" date="2020-10" db="EMBL/GenBank/DDBJ databases">
        <authorList>
            <person name="Gilroy R."/>
        </authorList>
    </citation>
    <scope>NUCLEOTIDE SEQUENCE</scope>
    <source>
        <strain evidence="1">ChiSxjej1B13-7958</strain>
    </source>
</reference>
<accession>A0A9D1AMX3</accession>